<evidence type="ECO:0000313" key="1">
    <source>
        <dbReference type="EMBL" id="AVM48616.1"/>
    </source>
</evidence>
<dbReference type="OrthoDB" id="3183422at2"/>
<keyword evidence="2" id="KW-1185">Reference proteome</keyword>
<name>A0A2S0L5U8_9FIRM</name>
<protein>
    <recommendedName>
        <fullName evidence="3">DUF4406 domain-containing protein</fullName>
    </recommendedName>
</protein>
<dbReference type="AlphaFoldDB" id="A0A2S0L5U8"/>
<proteinExistence type="predicted"/>
<reference evidence="2" key="1">
    <citation type="submission" date="2018-02" db="EMBL/GenBank/DDBJ databases">
        <authorList>
            <person name="Holder M.E."/>
            <person name="Ajami N.J."/>
            <person name="Petrosino J.F."/>
        </authorList>
    </citation>
    <scope>NUCLEOTIDE SEQUENCE [LARGE SCALE GENOMIC DNA]</scope>
    <source>
        <strain evidence="2">CCUG 47132</strain>
    </source>
</reference>
<evidence type="ECO:0000313" key="2">
    <source>
        <dbReference type="Proteomes" id="UP000237883"/>
    </source>
</evidence>
<accession>A0A2S0L5U8</accession>
<evidence type="ECO:0008006" key="3">
    <source>
        <dbReference type="Google" id="ProtNLM"/>
    </source>
</evidence>
<dbReference type="KEGG" id="mdv:C5Q96_07040"/>
<gene>
    <name evidence="1" type="ORF">C5Q96_07040</name>
</gene>
<dbReference type="EMBL" id="CP027228">
    <property type="protein sequence ID" value="AVM48616.1"/>
    <property type="molecule type" value="Genomic_DNA"/>
</dbReference>
<dbReference type="RefSeq" id="WP_106057671.1">
    <property type="nucleotide sequence ID" value="NZ_CP027228.1"/>
</dbReference>
<sequence>MSYETNDEITMDAYIEEKLNTKLPKLFFISQPMAGKTDVEIAAERTMIKERIKREINPAATFIDSVLDKNKVEKEIKDKNVKSESLYYLAESLKLLSTADMAVFAHDWLVARGCRIEETAARQYGIDVHYI</sequence>
<organism evidence="1 2">
    <name type="scientific">Mogibacterium diversum</name>
    <dbReference type="NCBI Taxonomy" id="114527"/>
    <lineage>
        <taxon>Bacteria</taxon>
        <taxon>Bacillati</taxon>
        <taxon>Bacillota</taxon>
        <taxon>Clostridia</taxon>
        <taxon>Peptostreptococcales</taxon>
        <taxon>Anaerovoracaceae</taxon>
        <taxon>Mogibacterium</taxon>
    </lineage>
</organism>
<dbReference type="Proteomes" id="UP000237883">
    <property type="component" value="Chromosome"/>
</dbReference>
<dbReference type="GeneID" id="78392018"/>